<feature type="compositionally biased region" description="Basic and acidic residues" evidence="1">
    <location>
        <begin position="1554"/>
        <end position="1573"/>
    </location>
</feature>
<dbReference type="PANTHER" id="PTHR13593">
    <property type="match status" value="1"/>
</dbReference>
<evidence type="ECO:0000313" key="2">
    <source>
        <dbReference type="EMBL" id="PFH31043.1"/>
    </source>
</evidence>
<feature type="region of interest" description="Disordered" evidence="1">
    <location>
        <begin position="665"/>
        <end position="732"/>
    </location>
</feature>
<dbReference type="InterPro" id="IPR051057">
    <property type="entry name" value="PI-PLC_domain"/>
</dbReference>
<evidence type="ECO:0000313" key="3">
    <source>
        <dbReference type="Proteomes" id="UP000224006"/>
    </source>
</evidence>
<feature type="region of interest" description="Disordered" evidence="1">
    <location>
        <begin position="1377"/>
        <end position="1426"/>
    </location>
</feature>
<dbReference type="Gene3D" id="3.20.20.190">
    <property type="entry name" value="Phosphatidylinositol (PI) phosphodiesterase"/>
    <property type="match status" value="1"/>
</dbReference>
<dbReference type="OrthoDB" id="333019at2759"/>
<feature type="region of interest" description="Disordered" evidence="1">
    <location>
        <begin position="1483"/>
        <end position="1573"/>
    </location>
</feature>
<dbReference type="Proteomes" id="UP000224006">
    <property type="component" value="Unassembled WGS sequence"/>
</dbReference>
<feature type="compositionally biased region" description="Basic and acidic residues" evidence="1">
    <location>
        <begin position="679"/>
        <end position="693"/>
    </location>
</feature>
<feature type="region of interest" description="Disordered" evidence="1">
    <location>
        <begin position="1"/>
        <end position="220"/>
    </location>
</feature>
<dbReference type="VEuPathDB" id="ToxoDB:BESB_033160"/>
<dbReference type="GeneID" id="40308297"/>
<feature type="compositionally biased region" description="Acidic residues" evidence="1">
    <location>
        <begin position="161"/>
        <end position="181"/>
    </location>
</feature>
<feature type="compositionally biased region" description="Low complexity" evidence="1">
    <location>
        <begin position="295"/>
        <end position="316"/>
    </location>
</feature>
<feature type="region of interest" description="Disordered" evidence="1">
    <location>
        <begin position="915"/>
        <end position="967"/>
    </location>
</feature>
<reference evidence="2 3" key="1">
    <citation type="submission" date="2017-09" db="EMBL/GenBank/DDBJ databases">
        <title>Genome sequencing of Besnoitia besnoiti strain Bb-Ger1.</title>
        <authorList>
            <person name="Schares G."/>
            <person name="Venepally P."/>
            <person name="Lorenzi H.A."/>
        </authorList>
    </citation>
    <scope>NUCLEOTIDE SEQUENCE [LARGE SCALE GENOMIC DNA]</scope>
    <source>
        <strain evidence="2 3">Bb-Ger1</strain>
    </source>
</reference>
<feature type="region of interest" description="Disordered" evidence="1">
    <location>
        <begin position="353"/>
        <end position="545"/>
    </location>
</feature>
<dbReference type="PANTHER" id="PTHR13593:SF113">
    <property type="entry name" value="SI:DKEY-266F7.9"/>
    <property type="match status" value="1"/>
</dbReference>
<feature type="compositionally biased region" description="Low complexity" evidence="1">
    <location>
        <begin position="865"/>
        <end position="887"/>
    </location>
</feature>
<evidence type="ECO:0000256" key="1">
    <source>
        <dbReference type="SAM" id="MobiDB-lite"/>
    </source>
</evidence>
<feature type="compositionally biased region" description="Low complexity" evidence="1">
    <location>
        <begin position="113"/>
        <end position="123"/>
    </location>
</feature>
<feature type="compositionally biased region" description="Low complexity" evidence="1">
    <location>
        <begin position="1483"/>
        <end position="1492"/>
    </location>
</feature>
<dbReference type="KEGG" id="bbes:BESB_033160"/>
<feature type="compositionally biased region" description="Basic and acidic residues" evidence="1">
    <location>
        <begin position="1392"/>
        <end position="1419"/>
    </location>
</feature>
<dbReference type="SUPFAM" id="SSF51695">
    <property type="entry name" value="PLC-like phosphodiesterases"/>
    <property type="match status" value="1"/>
</dbReference>
<feature type="compositionally biased region" description="Low complexity" evidence="1">
    <location>
        <begin position="252"/>
        <end position="263"/>
    </location>
</feature>
<dbReference type="GO" id="GO:0006629">
    <property type="term" value="P:lipid metabolic process"/>
    <property type="evidence" value="ECO:0007669"/>
    <property type="project" value="InterPro"/>
</dbReference>
<dbReference type="EMBL" id="NWUJ01000018">
    <property type="protein sequence ID" value="PFH31043.1"/>
    <property type="molecule type" value="Genomic_DNA"/>
</dbReference>
<gene>
    <name evidence="2" type="ORF">BESB_033160</name>
</gene>
<feature type="region of interest" description="Disordered" evidence="1">
    <location>
        <begin position="865"/>
        <end position="902"/>
    </location>
</feature>
<dbReference type="GO" id="GO:0008081">
    <property type="term" value="F:phosphoric diester hydrolase activity"/>
    <property type="evidence" value="ECO:0007669"/>
    <property type="project" value="InterPro"/>
</dbReference>
<feature type="compositionally biased region" description="Basic and acidic residues" evidence="1">
    <location>
        <begin position="722"/>
        <end position="732"/>
    </location>
</feature>
<name>A0A2A9M5W5_BESBE</name>
<feature type="compositionally biased region" description="Basic and acidic residues" evidence="1">
    <location>
        <begin position="888"/>
        <end position="897"/>
    </location>
</feature>
<organism evidence="2 3">
    <name type="scientific">Besnoitia besnoiti</name>
    <name type="common">Apicomplexan protozoan</name>
    <dbReference type="NCBI Taxonomy" id="94643"/>
    <lineage>
        <taxon>Eukaryota</taxon>
        <taxon>Sar</taxon>
        <taxon>Alveolata</taxon>
        <taxon>Apicomplexa</taxon>
        <taxon>Conoidasida</taxon>
        <taxon>Coccidia</taxon>
        <taxon>Eucoccidiorida</taxon>
        <taxon>Eimeriorina</taxon>
        <taxon>Sarcocystidae</taxon>
        <taxon>Besnoitia</taxon>
    </lineage>
</organism>
<proteinExistence type="predicted"/>
<feature type="compositionally biased region" description="Low complexity" evidence="1">
    <location>
        <begin position="1200"/>
        <end position="1213"/>
    </location>
</feature>
<feature type="region of interest" description="Disordered" evidence="1">
    <location>
        <begin position="246"/>
        <end position="331"/>
    </location>
</feature>
<feature type="compositionally biased region" description="Basic and acidic residues" evidence="1">
    <location>
        <begin position="482"/>
        <end position="511"/>
    </location>
</feature>
<dbReference type="RefSeq" id="XP_029215052.1">
    <property type="nucleotide sequence ID" value="XM_029361904.1"/>
</dbReference>
<feature type="compositionally biased region" description="Low complexity" evidence="1">
    <location>
        <begin position="403"/>
        <end position="415"/>
    </location>
</feature>
<feature type="compositionally biased region" description="Basic and acidic residues" evidence="1">
    <location>
        <begin position="140"/>
        <end position="160"/>
    </location>
</feature>
<feature type="region of interest" description="Disordered" evidence="1">
    <location>
        <begin position="1147"/>
        <end position="1213"/>
    </location>
</feature>
<feature type="compositionally biased region" description="Basic and acidic residues" evidence="1">
    <location>
        <begin position="384"/>
        <end position="395"/>
    </location>
</feature>
<feature type="compositionally biased region" description="Basic and acidic residues" evidence="1">
    <location>
        <begin position="923"/>
        <end position="944"/>
    </location>
</feature>
<feature type="region of interest" description="Disordered" evidence="1">
    <location>
        <begin position="1229"/>
        <end position="1254"/>
    </location>
</feature>
<feature type="compositionally biased region" description="Low complexity" evidence="1">
    <location>
        <begin position="357"/>
        <end position="369"/>
    </location>
</feature>
<protein>
    <submittedName>
        <fullName evidence="2">Uncharacterized protein</fullName>
    </submittedName>
</protein>
<feature type="compositionally biased region" description="Low complexity" evidence="1">
    <location>
        <begin position="1503"/>
        <end position="1517"/>
    </location>
</feature>
<feature type="compositionally biased region" description="Low complexity" evidence="1">
    <location>
        <begin position="1236"/>
        <end position="1251"/>
    </location>
</feature>
<sequence>MATRLEEAAVAELQGDRLSSSSSSPMRTSAAHSPRREKRTEEGEEREEAGSDEDCDEEEEDAHSAESPAVVSEPSSFSAHLSGDSEVSSRGDREEEDASSSDTPSPISPPSSPRSAFARPSASGGCAGHSSSFSSSFSRESLDSDRRDRRVTSDPEAKAETDEEEEETEGEEGHTDEEEEEVRAGGGAGAQGEDEARETGVVGRPEDGGAAEPLKAAPSVLIRSAPSGALPLITYRGKNPATQKLLEERLGSLSHSTSSVFSSPTKAQDPRIVYLSRRRSHPDPRPGEKDDDASSESARSSSVSAASSAATSASSLARRESEGGGGHDRNLSWALRPFEDFASYFFRQAVAPEKPELSGGPPLLKPPSSADALAGPDAAFTRAAGRDAREERSRSYTDPSDEGTSSPGSDLFSSSGEDEAYALSPPASSRAIPHSLQKSVTADGEFTLPRAASSRRVASYTHLPSWRAERRGPLARASGELRAADKGGEPPDDGKHSHGAADLRAADEAAGRRGGRRGVASGRGEGEREDGEGRKERGQSSMLWPARDIAGRSAEPGPSPRAVCLAGVSSLASPRAPIFLPDASATSASHAAAVRLPSSAHRRVPLPQHPLRFGSSHALFHVGSAPPGGAAARAAGRLSCKMKRSATMLLAAKWRRRAQAAAVASERAREASARLPLSEAERRKEEKPRKSTGRDACAADDPPSAAAEADEARRRKKKKEKQKRDKSEGPWLTREDLALRNSALVTRVAAVAAAQAAQEAAEKSVRAALVEAALKFRMSRVTLSDWMKTQGLQQQRIWDVIFPATHNSASWKLAEVTSKQPMLLSMIKNWVACQHVNITEQLSRGIRWLDLRVCKIVDETEEVDSSSSSSSSLSASSCSASAATRSSRTADKAGKRDHNVKRSLSSLRASSLFCEDAAPSARSDPERDASAQREREPRASEEATPRQSRKTRRDDARPSKSSDSFAGVAGGRTTPYCAHGGVCTVPLISVLCEIREFLEAHPSEIVLVSTVADHGVCQGAFCDTRSLNSSEVDFYVGRILAPFLGAELEPDTTLETLLKRQQRVLYFWNHEERCLPPFDLCPVCLHSFAGASPSAPAAGAFLGRRVEGVGGLAQARREREREGRYRCTCERGRLEAWLDKAQRFFSSDLPPSGGPKDARASCKTHAGKQDAHVSRAASRQESPPRLSPHSEPALDERLHVPSSSPLGRVSSLSPAPAAEFLSPSVVHSVERHPSARSHVSSSSTRSYPRSPFKTGKTKLLKSWSKTRAAKPEILISHLDAWLQERKEEATRLGEESGRFGNRPFVFQMLCGEVTAPDSLGLNVVLYWTKEAQSALRRLPHGIKTNAKATNRLLLRLLAEQHLRTREQREARLHRLNKAVRRAKRRRERRRRDREVAEGREKGDEPDASGRDAAAERQEAAEDEEERRALLRQLEEEDGVGEVKGLHVLNAISHDFVNKQLTQFIVLLNLEKVDVRRALTPISQTSLSSPSFSSRRDTRPLQTALSPSASEPRASPAPDAVADRTRDGRRDELDDDGTWTEERRESAAARLSAWAEKRADDVDEERGRPRPEPYVSFEKEKVVVTADWGGEA</sequence>
<accession>A0A2A9M5W5</accession>
<feature type="compositionally biased region" description="Basic and acidic residues" evidence="1">
    <location>
        <begin position="317"/>
        <end position="330"/>
    </location>
</feature>
<feature type="compositionally biased region" description="Basic and acidic residues" evidence="1">
    <location>
        <begin position="1520"/>
        <end position="1531"/>
    </location>
</feature>
<feature type="compositionally biased region" description="Basic residues" evidence="1">
    <location>
        <begin position="1377"/>
        <end position="1391"/>
    </location>
</feature>
<feature type="compositionally biased region" description="Acidic residues" evidence="1">
    <location>
        <begin position="42"/>
        <end position="61"/>
    </location>
</feature>
<dbReference type="InterPro" id="IPR017946">
    <property type="entry name" value="PLC-like_Pdiesterase_TIM-brl"/>
</dbReference>
<comment type="caution">
    <text evidence="2">The sequence shown here is derived from an EMBL/GenBank/DDBJ whole genome shotgun (WGS) entry which is preliminary data.</text>
</comment>
<keyword evidence="3" id="KW-1185">Reference proteome</keyword>
<feature type="compositionally biased region" description="Low complexity" evidence="1">
    <location>
        <begin position="130"/>
        <end position="139"/>
    </location>
</feature>